<dbReference type="AlphaFoldDB" id="A0A091CUZ6"/>
<dbReference type="EMBL" id="KN123763">
    <property type="protein sequence ID" value="KFO23404.1"/>
    <property type="molecule type" value="Genomic_DNA"/>
</dbReference>
<gene>
    <name evidence="1" type="ORF">H920_15164</name>
</gene>
<reference evidence="1 2" key="1">
    <citation type="submission" date="2013-11" db="EMBL/GenBank/DDBJ databases">
        <title>The Damaraland mole rat (Fukomys damarensis) genome and evolution of African mole rats.</title>
        <authorList>
            <person name="Gladyshev V.N."/>
            <person name="Fang X."/>
        </authorList>
    </citation>
    <scope>NUCLEOTIDE SEQUENCE [LARGE SCALE GENOMIC DNA]</scope>
    <source>
        <tissue evidence="1">Liver</tissue>
    </source>
</reference>
<proteinExistence type="predicted"/>
<accession>A0A091CUZ6</accession>
<keyword evidence="2" id="KW-1185">Reference proteome</keyword>
<evidence type="ECO:0000313" key="2">
    <source>
        <dbReference type="Proteomes" id="UP000028990"/>
    </source>
</evidence>
<sequence>MAVDPEPLPSRRYRLKSPLTGGARPTIPVDILGMRTALGIPASAASVLCCPCELDTTGTVFLKVSKAKPSLLLSLHCDSEARVRQPDSSTLAFAPKQQVLGLQVHADGVVPVNAVN</sequence>
<protein>
    <submittedName>
        <fullName evidence="1">Uncharacterized protein</fullName>
    </submittedName>
</protein>
<name>A0A091CUZ6_FUKDA</name>
<evidence type="ECO:0000313" key="1">
    <source>
        <dbReference type="EMBL" id="KFO23404.1"/>
    </source>
</evidence>
<dbReference type="Proteomes" id="UP000028990">
    <property type="component" value="Unassembled WGS sequence"/>
</dbReference>
<organism evidence="1 2">
    <name type="scientific">Fukomys damarensis</name>
    <name type="common">Damaraland mole rat</name>
    <name type="synonym">Cryptomys damarensis</name>
    <dbReference type="NCBI Taxonomy" id="885580"/>
    <lineage>
        <taxon>Eukaryota</taxon>
        <taxon>Metazoa</taxon>
        <taxon>Chordata</taxon>
        <taxon>Craniata</taxon>
        <taxon>Vertebrata</taxon>
        <taxon>Euteleostomi</taxon>
        <taxon>Mammalia</taxon>
        <taxon>Eutheria</taxon>
        <taxon>Euarchontoglires</taxon>
        <taxon>Glires</taxon>
        <taxon>Rodentia</taxon>
        <taxon>Hystricomorpha</taxon>
        <taxon>Bathyergidae</taxon>
        <taxon>Fukomys</taxon>
    </lineage>
</organism>